<name>A0A3N4IIY3_ASCIM</name>
<evidence type="ECO:0000256" key="8">
    <source>
        <dbReference type="SAM" id="Phobius"/>
    </source>
</evidence>
<evidence type="ECO:0000313" key="12">
    <source>
        <dbReference type="EMBL" id="RPA85387.1"/>
    </source>
</evidence>
<feature type="transmembrane region" description="Helical" evidence="8">
    <location>
        <begin position="589"/>
        <end position="616"/>
    </location>
</feature>
<dbReference type="InterPro" id="IPR003864">
    <property type="entry name" value="CSC1/OSCA1-like_7TM"/>
</dbReference>
<feature type="compositionally biased region" description="Low complexity" evidence="7">
    <location>
        <begin position="1018"/>
        <end position="1029"/>
    </location>
</feature>
<evidence type="ECO:0000256" key="3">
    <source>
        <dbReference type="ARBA" id="ARBA00022448"/>
    </source>
</evidence>
<comment type="similarity">
    <text evidence="2">Belongs to the CSC1 (TC 1.A.17) family.</text>
</comment>
<dbReference type="GO" id="GO:0005227">
    <property type="term" value="F:calcium-activated cation channel activity"/>
    <property type="evidence" value="ECO:0007669"/>
    <property type="project" value="InterPro"/>
</dbReference>
<evidence type="ECO:0000256" key="5">
    <source>
        <dbReference type="ARBA" id="ARBA00022989"/>
    </source>
</evidence>
<evidence type="ECO:0000256" key="6">
    <source>
        <dbReference type="ARBA" id="ARBA00023136"/>
    </source>
</evidence>
<feature type="compositionally biased region" description="Low complexity" evidence="7">
    <location>
        <begin position="939"/>
        <end position="1002"/>
    </location>
</feature>
<feature type="transmembrane region" description="Helical" evidence="8">
    <location>
        <begin position="112"/>
        <end position="131"/>
    </location>
</feature>
<keyword evidence="4 8" id="KW-0812">Transmembrane</keyword>
<evidence type="ECO:0000313" key="13">
    <source>
        <dbReference type="Proteomes" id="UP000275078"/>
    </source>
</evidence>
<dbReference type="InterPro" id="IPR032880">
    <property type="entry name" value="CSC1/OSCA1-like_N"/>
</dbReference>
<keyword evidence="6 8" id="KW-0472">Membrane</keyword>
<dbReference type="PANTHER" id="PTHR13018">
    <property type="entry name" value="PROBABLE MEMBRANE PROTEIN DUF221-RELATED"/>
    <property type="match status" value="1"/>
</dbReference>
<evidence type="ECO:0000259" key="9">
    <source>
        <dbReference type="Pfam" id="PF02714"/>
    </source>
</evidence>
<accession>A0A3N4IIY3</accession>
<feature type="domain" description="CSC1/OSCA1-like cytosolic" evidence="11">
    <location>
        <begin position="202"/>
        <end position="367"/>
    </location>
</feature>
<evidence type="ECO:0000256" key="4">
    <source>
        <dbReference type="ARBA" id="ARBA00022692"/>
    </source>
</evidence>
<comment type="subcellular location">
    <subcellularLocation>
        <location evidence="1">Membrane</location>
        <topology evidence="1">Multi-pass membrane protein</topology>
    </subcellularLocation>
</comment>
<keyword evidence="3" id="KW-0813">Transport</keyword>
<dbReference type="Pfam" id="PF13967">
    <property type="entry name" value="RSN1_TM"/>
    <property type="match status" value="1"/>
</dbReference>
<evidence type="ECO:0000259" key="11">
    <source>
        <dbReference type="Pfam" id="PF14703"/>
    </source>
</evidence>
<feature type="domain" description="CSC1/OSCA1-like 7TM region" evidence="9">
    <location>
        <begin position="379"/>
        <end position="658"/>
    </location>
</feature>
<feature type="transmembrane region" description="Helical" evidence="8">
    <location>
        <begin position="670"/>
        <end position="688"/>
    </location>
</feature>
<dbReference type="AlphaFoldDB" id="A0A3N4IIY3"/>
<evidence type="ECO:0000259" key="10">
    <source>
        <dbReference type="Pfam" id="PF13967"/>
    </source>
</evidence>
<evidence type="ECO:0000256" key="1">
    <source>
        <dbReference type="ARBA" id="ARBA00004141"/>
    </source>
</evidence>
<keyword evidence="5 8" id="KW-1133">Transmembrane helix</keyword>
<gene>
    <name evidence="12" type="ORF">BJ508DRAFT_322826</name>
</gene>
<feature type="transmembrane region" description="Helical" evidence="8">
    <location>
        <begin position="26"/>
        <end position="48"/>
    </location>
</feature>
<evidence type="ECO:0000256" key="7">
    <source>
        <dbReference type="SAM" id="MobiDB-lite"/>
    </source>
</evidence>
<feature type="domain" description="CSC1/OSCA1-like N-terminal transmembrane" evidence="10">
    <location>
        <begin position="26"/>
        <end position="178"/>
    </location>
</feature>
<dbReference type="Pfam" id="PF14703">
    <property type="entry name" value="PHM7_cyt"/>
    <property type="match status" value="1"/>
</dbReference>
<organism evidence="12 13">
    <name type="scientific">Ascobolus immersus RN42</name>
    <dbReference type="NCBI Taxonomy" id="1160509"/>
    <lineage>
        <taxon>Eukaryota</taxon>
        <taxon>Fungi</taxon>
        <taxon>Dikarya</taxon>
        <taxon>Ascomycota</taxon>
        <taxon>Pezizomycotina</taxon>
        <taxon>Pezizomycetes</taxon>
        <taxon>Pezizales</taxon>
        <taxon>Ascobolaceae</taxon>
        <taxon>Ascobolus</taxon>
    </lineage>
</organism>
<dbReference type="EMBL" id="ML119654">
    <property type="protein sequence ID" value="RPA85387.1"/>
    <property type="molecule type" value="Genomic_DNA"/>
</dbReference>
<dbReference type="GO" id="GO:0005886">
    <property type="term" value="C:plasma membrane"/>
    <property type="evidence" value="ECO:0007669"/>
    <property type="project" value="TreeGrafter"/>
</dbReference>
<feature type="transmembrane region" description="Helical" evidence="8">
    <location>
        <begin position="474"/>
        <end position="500"/>
    </location>
</feature>
<feature type="transmembrane region" description="Helical" evidence="8">
    <location>
        <begin position="643"/>
        <end position="664"/>
    </location>
</feature>
<dbReference type="Pfam" id="PF02714">
    <property type="entry name" value="RSN1_7TM"/>
    <property type="match status" value="1"/>
</dbReference>
<keyword evidence="13" id="KW-1185">Reference proteome</keyword>
<feature type="region of interest" description="Disordered" evidence="7">
    <location>
        <begin position="831"/>
        <end position="862"/>
    </location>
</feature>
<protein>
    <submittedName>
        <fullName evidence="12">DUF221-domain-containing protein</fullName>
    </submittedName>
</protein>
<dbReference type="PANTHER" id="PTHR13018:SF149">
    <property type="entry name" value="DOMAIN PROTEIN, PUTATIVE (AFU_ORTHOLOGUE AFUA_3G11660)-RELATED"/>
    <property type="match status" value="1"/>
</dbReference>
<dbReference type="Proteomes" id="UP000275078">
    <property type="component" value="Unassembled WGS sequence"/>
</dbReference>
<dbReference type="STRING" id="1160509.A0A3N4IIY3"/>
<feature type="transmembrane region" description="Helical" evidence="8">
    <location>
        <begin position="158"/>
        <end position="178"/>
    </location>
</feature>
<evidence type="ECO:0000256" key="2">
    <source>
        <dbReference type="ARBA" id="ARBA00007779"/>
    </source>
</evidence>
<dbReference type="OrthoDB" id="2150324at2759"/>
<feature type="region of interest" description="Disordered" evidence="7">
    <location>
        <begin position="939"/>
        <end position="1040"/>
    </location>
</feature>
<proteinExistence type="inferred from homology"/>
<reference evidence="12 13" key="1">
    <citation type="journal article" date="2018" name="Nat. Ecol. Evol.">
        <title>Pezizomycetes genomes reveal the molecular basis of ectomycorrhizal truffle lifestyle.</title>
        <authorList>
            <person name="Murat C."/>
            <person name="Payen T."/>
            <person name="Noel B."/>
            <person name="Kuo A."/>
            <person name="Morin E."/>
            <person name="Chen J."/>
            <person name="Kohler A."/>
            <person name="Krizsan K."/>
            <person name="Balestrini R."/>
            <person name="Da Silva C."/>
            <person name="Montanini B."/>
            <person name="Hainaut M."/>
            <person name="Levati E."/>
            <person name="Barry K.W."/>
            <person name="Belfiori B."/>
            <person name="Cichocki N."/>
            <person name="Clum A."/>
            <person name="Dockter R.B."/>
            <person name="Fauchery L."/>
            <person name="Guy J."/>
            <person name="Iotti M."/>
            <person name="Le Tacon F."/>
            <person name="Lindquist E.A."/>
            <person name="Lipzen A."/>
            <person name="Malagnac F."/>
            <person name="Mello A."/>
            <person name="Molinier V."/>
            <person name="Miyauchi S."/>
            <person name="Poulain J."/>
            <person name="Riccioni C."/>
            <person name="Rubini A."/>
            <person name="Sitrit Y."/>
            <person name="Splivallo R."/>
            <person name="Traeger S."/>
            <person name="Wang M."/>
            <person name="Zifcakova L."/>
            <person name="Wipf D."/>
            <person name="Zambonelli A."/>
            <person name="Paolocci F."/>
            <person name="Nowrousian M."/>
            <person name="Ottonello S."/>
            <person name="Baldrian P."/>
            <person name="Spatafora J.W."/>
            <person name="Henrissat B."/>
            <person name="Nagy L.G."/>
            <person name="Aury J.M."/>
            <person name="Wincker P."/>
            <person name="Grigoriev I.V."/>
            <person name="Bonfante P."/>
            <person name="Martin F.M."/>
        </authorList>
    </citation>
    <scope>NUCLEOTIDE SEQUENCE [LARGE SCALE GENOMIC DNA]</scope>
    <source>
        <strain evidence="12 13">RN42</strain>
    </source>
</reference>
<sequence>MADNDVAKQFVELIRNPFNSNFTANALISSLGTSLGMSAAIVLLFCLLRPLNTVVYAPKLRVMDEKHAPPKLSRGLLSWVTPLYTEKEDRLLDMIGMDAIVFLRFLRMCRNMFLFLGIVCSAVIIPVNVLSSKKNYWVGAPTAPLVVMTPVMAWGEGMWAHVVVAYIIDIIVMGFLWWNYRAIARLAQHYFRSDDYQNSQHSRTLMIADIPKKYQKDLGLAEITNHIKPASGDEVFAIGRSVKGLPELIEKHEQIVRELEAVLAKYLRNPNKLPSKRPVCRPHPDDRKNLPSKVDAIEYLNRRMKDLESQIYHARHSIESKKSMPFGFVSYGTIQQAHIAAKASKGKGKSGTFVALAPRPLDILWNNLSQSRAKRRSNAYIGYALFTLLSVIYVVPNALIATFLSDISRIGIFWKGFEGILHRNPKFFAFLQGVASPLVQTIIYLLLPVLMRRLSAWQGDLTKTARERHVTTKLYAFFVFNNLLIFTFFGTIWNFIMVIVEGAQSGKDLRVEIHKFEVRSKITSALSSISSFWIMYLLQRNLGAVLDLAQLISLIWGSFSRKFLSPTPRQIIERSAPPALDYASYYNYFLYYATIALVFATLQPVVLWVAFLYFMVDSWLKKYLLMYIFVTRIESGGQSWRILFNRLLVACILSNCCVGIVVWSQFKWQAAAWLLPLPLILLGFKIYCHKKYDVNVSYFTAGKQEPLAPPRREDSTRAHDRLERRFGHPALNRPLMKPMVHKNAQHCLAGLGLVGEDKDTTRGGDIPLDNMAPGSKGRTAASNMGGFEVVDESQLDYAHWRNRVEFADTHGGYMHGGGYADSDMMTIRSGMMTPPPRFGSPNNSRPSSPAPVNGQRRSMPLSNLVPSNIMQSAMGYAPLSDANSRPHSPYINNKFADSSASFQNVDTLNAANFDAMSQGLMAGASPLPTPQPYQANYAQQHVSQPYQQQSQPGYFPQQGYPQQQQGYPQQGYPQAQQQPQQQQQYPQQQYPSPHSGSGYSSGRQSPGPGRALTPGQPPYQGQGHPGAPGSTSYEDYRKGR</sequence>
<feature type="compositionally biased region" description="Low complexity" evidence="7">
    <location>
        <begin position="839"/>
        <end position="851"/>
    </location>
</feature>
<feature type="transmembrane region" description="Helical" evidence="8">
    <location>
        <begin position="380"/>
        <end position="407"/>
    </location>
</feature>
<dbReference type="InterPro" id="IPR045122">
    <property type="entry name" value="Csc1-like"/>
</dbReference>
<feature type="transmembrane region" description="Helical" evidence="8">
    <location>
        <begin position="427"/>
        <end position="447"/>
    </location>
</feature>
<dbReference type="InterPro" id="IPR027815">
    <property type="entry name" value="CSC1/OSCA1-like_cyt"/>
</dbReference>